<evidence type="ECO:0000256" key="3">
    <source>
        <dbReference type="ARBA" id="ARBA00022801"/>
    </source>
</evidence>
<dbReference type="InterPro" id="IPR005320">
    <property type="entry name" value="Peptidase_S51"/>
</dbReference>
<organism evidence="6 7">
    <name type="scientific">Pseudaquabacterium inlustre</name>
    <dbReference type="NCBI Taxonomy" id="2984192"/>
    <lineage>
        <taxon>Bacteria</taxon>
        <taxon>Pseudomonadati</taxon>
        <taxon>Pseudomonadota</taxon>
        <taxon>Betaproteobacteria</taxon>
        <taxon>Burkholderiales</taxon>
        <taxon>Sphaerotilaceae</taxon>
        <taxon>Pseudaquabacterium</taxon>
    </lineage>
</organism>
<accession>A0ABU9CID0</accession>
<evidence type="ECO:0000313" key="6">
    <source>
        <dbReference type="EMBL" id="MEK8051438.1"/>
    </source>
</evidence>
<dbReference type="InterPro" id="IPR029062">
    <property type="entry name" value="Class_I_gatase-like"/>
</dbReference>
<dbReference type="PANTHER" id="PTHR36175">
    <property type="entry name" value="CYANOPHYCINASE"/>
    <property type="match status" value="1"/>
</dbReference>
<protein>
    <submittedName>
        <fullName evidence="6">Cyanophycinase</fullName>
        <ecNumber evidence="6">3.4.15.6</ecNumber>
    </submittedName>
</protein>
<dbReference type="Proteomes" id="UP001365405">
    <property type="component" value="Unassembled WGS sequence"/>
</dbReference>
<dbReference type="RefSeq" id="WP_341411120.1">
    <property type="nucleotide sequence ID" value="NZ_JBBUTH010000007.1"/>
</dbReference>
<evidence type="ECO:0000256" key="2">
    <source>
        <dbReference type="ARBA" id="ARBA00022670"/>
    </source>
</evidence>
<dbReference type="EC" id="3.4.15.6" evidence="6"/>
<keyword evidence="5" id="KW-0732">Signal</keyword>
<sequence>MKYTAWAVALTLAGLAGSMTAAKLPYTYVRLGQAADAAATLQGGTVLMGGGTDVDAAFAWMCQRSRGGDFLVLRASGTEAYNPYVRDLCTAAGAAPNSVATLIVPTAAAAQDSRVAALVRQAEAVWIAGGDQSVYVQAWKGTALQQALNERIAAGAPVGGTSAGLNVLTPFVYSAAASKGATSSQALADPFHRTMTFDRDLTAVPQLAGVIGDPHFAARDRMGRDLAFLCRVWAAGWSAAPRGIAVDEQTALLIDPAGRGTAVGSGSVYFLQAPGAPEVCAPLQPLTYRQVGVYRIEAGAASFTLPSWAGSGGTAYSVSAVQGALSASGGSIY</sequence>
<keyword evidence="6" id="KW-0121">Carboxypeptidase</keyword>
<keyword evidence="4" id="KW-0720">Serine protease</keyword>
<dbReference type="SUPFAM" id="SSF52317">
    <property type="entry name" value="Class I glutamine amidotransferase-like"/>
    <property type="match status" value="1"/>
</dbReference>
<feature type="signal peptide" evidence="5">
    <location>
        <begin position="1"/>
        <end position="21"/>
    </location>
</feature>
<proteinExistence type="inferred from homology"/>
<gene>
    <name evidence="6" type="ORF">AACH10_14390</name>
</gene>
<dbReference type="EMBL" id="JBBUTH010000007">
    <property type="protein sequence ID" value="MEK8051438.1"/>
    <property type="molecule type" value="Genomic_DNA"/>
</dbReference>
<keyword evidence="2" id="KW-0645">Protease</keyword>
<name>A0ABU9CID0_9BURK</name>
<evidence type="ECO:0000313" key="7">
    <source>
        <dbReference type="Proteomes" id="UP001365405"/>
    </source>
</evidence>
<evidence type="ECO:0000256" key="5">
    <source>
        <dbReference type="SAM" id="SignalP"/>
    </source>
</evidence>
<keyword evidence="7" id="KW-1185">Reference proteome</keyword>
<comment type="caution">
    <text evidence="6">The sequence shown here is derived from an EMBL/GenBank/DDBJ whole genome shotgun (WGS) entry which is preliminary data.</text>
</comment>
<keyword evidence="3 6" id="KW-0378">Hydrolase</keyword>
<dbReference type="GO" id="GO:0004180">
    <property type="term" value="F:carboxypeptidase activity"/>
    <property type="evidence" value="ECO:0007669"/>
    <property type="project" value="UniProtKB-KW"/>
</dbReference>
<reference evidence="6 7" key="1">
    <citation type="submission" date="2024-04" db="EMBL/GenBank/DDBJ databases">
        <title>Novel species of the genus Ideonella isolated from streams.</title>
        <authorList>
            <person name="Lu H."/>
        </authorList>
    </citation>
    <scope>NUCLEOTIDE SEQUENCE [LARGE SCALE GENOMIC DNA]</scope>
    <source>
        <strain evidence="6 7">DXS22W</strain>
    </source>
</reference>
<dbReference type="Pfam" id="PF03575">
    <property type="entry name" value="Peptidase_S51"/>
    <property type="match status" value="1"/>
</dbReference>
<dbReference type="PANTHER" id="PTHR36175:SF1">
    <property type="entry name" value="CYANOPHYCINASE"/>
    <property type="match status" value="1"/>
</dbReference>
<feature type="chain" id="PRO_5047181844" evidence="5">
    <location>
        <begin position="22"/>
        <end position="333"/>
    </location>
</feature>
<dbReference type="CDD" id="cd03145">
    <property type="entry name" value="GAT1_cyanophycinase"/>
    <property type="match status" value="1"/>
</dbReference>
<evidence type="ECO:0000256" key="4">
    <source>
        <dbReference type="ARBA" id="ARBA00022825"/>
    </source>
</evidence>
<comment type="similarity">
    <text evidence="1">Belongs to the peptidase S51 family.</text>
</comment>
<evidence type="ECO:0000256" key="1">
    <source>
        <dbReference type="ARBA" id="ARBA00006534"/>
    </source>
</evidence>
<dbReference type="GO" id="GO:0008241">
    <property type="term" value="F:peptidyl-dipeptidase activity"/>
    <property type="evidence" value="ECO:0007669"/>
    <property type="project" value="UniProtKB-EC"/>
</dbReference>
<dbReference type="Gene3D" id="3.40.50.880">
    <property type="match status" value="1"/>
</dbReference>